<evidence type="ECO:0000256" key="2">
    <source>
        <dbReference type="ARBA" id="ARBA00022723"/>
    </source>
</evidence>
<reference evidence="7" key="1">
    <citation type="submission" date="2019-09" db="EMBL/GenBank/DDBJ databases">
        <title>Draft genome information of white flower Hibiscus syriacus.</title>
        <authorList>
            <person name="Kim Y.-M."/>
        </authorList>
    </citation>
    <scope>NUCLEOTIDE SEQUENCE [LARGE SCALE GENOMIC DNA]</scope>
    <source>
        <strain evidence="7">YM2019G1</strain>
    </source>
</reference>
<evidence type="ECO:0000256" key="1">
    <source>
        <dbReference type="ARBA" id="ARBA00010617"/>
    </source>
</evidence>
<evidence type="ECO:0000256" key="5">
    <source>
        <dbReference type="RuleBase" id="RU000461"/>
    </source>
</evidence>
<keyword evidence="6" id="KW-1133">Transmembrane helix</keyword>
<dbReference type="InterPro" id="IPR001128">
    <property type="entry name" value="Cyt_P450"/>
</dbReference>
<keyword evidence="6" id="KW-0812">Transmembrane</keyword>
<dbReference type="PANTHER" id="PTHR47955:SF15">
    <property type="entry name" value="CYTOCHROME P450 71A2-LIKE"/>
    <property type="match status" value="1"/>
</dbReference>
<feature type="transmembrane region" description="Helical" evidence="6">
    <location>
        <begin position="214"/>
        <end position="233"/>
    </location>
</feature>
<name>A0A6A2Y9G4_HIBSY</name>
<feature type="binding site" description="axial binding residue" evidence="4">
    <location>
        <position position="448"/>
    </location>
    <ligand>
        <name>heme</name>
        <dbReference type="ChEBI" id="CHEBI:30413"/>
    </ligand>
    <ligandPart>
        <name>Fe</name>
        <dbReference type="ChEBI" id="CHEBI:18248"/>
    </ligandPart>
</feature>
<dbReference type="Proteomes" id="UP000436088">
    <property type="component" value="Unassembled WGS sequence"/>
</dbReference>
<dbReference type="PRINTS" id="PR00463">
    <property type="entry name" value="EP450I"/>
</dbReference>
<evidence type="ECO:0000256" key="4">
    <source>
        <dbReference type="PIRSR" id="PIRSR602401-1"/>
    </source>
</evidence>
<sequence>MELLNVAKLSSNPLFPSLILLFSLLIWLKLSKKKRLNLPPSPPKLPIIGNIHQVGKVPHRSLRDLSRNYGPLLLLQLGYNPTVLVSSPDLVKEIVKNHDIIFSNRPKTTSLDFLYYGGRDMVFSPYGEYWKQVKKISVLELFSHKRVHSFQFVREEEVEVLINKIRCACLQGESVNLSEMLMSVSSNIASRCILSHKSEDEGGSSKFGQLGKSLLILSSALCIGYLFPYLGWLDILTGYIPSMKALSAEFDAFLDQVIQEHRGLESSDDQVSNKKDFVSIIMQLQKDRMYDMDLTQDNIKGVLLDMFIGGTDTTKATIEWGMTELLKHPNVMKKLQQEVRNVMGNKSKVEMDHINKMKYLKCVIKETLRLHPAAPLLAPRRTSASVKLGGYHIPSNTTIIINGWAIHRDPERWENPEEFIPERFENSSIDFQGQDFHYIPFGFGRRACPGMPFGIASTEYVMANLVYWFDWKLPAGETTENFDMSDTYGITLHKKIPLRVVPVTHLSF</sequence>
<protein>
    <submittedName>
        <fullName evidence="7">Cytochrome P450 71A1</fullName>
    </submittedName>
</protein>
<gene>
    <name evidence="7" type="ORF">F3Y22_tig00112114pilonHSYRG00085</name>
</gene>
<evidence type="ECO:0000313" key="7">
    <source>
        <dbReference type="EMBL" id="KAE8670649.1"/>
    </source>
</evidence>
<dbReference type="GO" id="GO:0020037">
    <property type="term" value="F:heme binding"/>
    <property type="evidence" value="ECO:0007669"/>
    <property type="project" value="InterPro"/>
</dbReference>
<dbReference type="Gene3D" id="1.10.630.10">
    <property type="entry name" value="Cytochrome P450"/>
    <property type="match status" value="1"/>
</dbReference>
<dbReference type="SUPFAM" id="SSF48264">
    <property type="entry name" value="Cytochrome P450"/>
    <property type="match status" value="1"/>
</dbReference>
<dbReference type="GO" id="GO:0005506">
    <property type="term" value="F:iron ion binding"/>
    <property type="evidence" value="ECO:0007669"/>
    <property type="project" value="InterPro"/>
</dbReference>
<dbReference type="PRINTS" id="PR00385">
    <property type="entry name" value="P450"/>
</dbReference>
<dbReference type="OrthoDB" id="1470350at2759"/>
<organism evidence="7 8">
    <name type="scientific">Hibiscus syriacus</name>
    <name type="common">Rose of Sharon</name>
    <dbReference type="NCBI Taxonomy" id="106335"/>
    <lineage>
        <taxon>Eukaryota</taxon>
        <taxon>Viridiplantae</taxon>
        <taxon>Streptophyta</taxon>
        <taxon>Embryophyta</taxon>
        <taxon>Tracheophyta</taxon>
        <taxon>Spermatophyta</taxon>
        <taxon>Magnoliopsida</taxon>
        <taxon>eudicotyledons</taxon>
        <taxon>Gunneridae</taxon>
        <taxon>Pentapetalae</taxon>
        <taxon>rosids</taxon>
        <taxon>malvids</taxon>
        <taxon>Malvales</taxon>
        <taxon>Malvaceae</taxon>
        <taxon>Malvoideae</taxon>
        <taxon>Hibiscus</taxon>
    </lineage>
</organism>
<comment type="cofactor">
    <cofactor evidence="4">
        <name>heme</name>
        <dbReference type="ChEBI" id="CHEBI:30413"/>
    </cofactor>
</comment>
<dbReference type="AlphaFoldDB" id="A0A6A2Y9G4"/>
<dbReference type="CDD" id="cd11072">
    <property type="entry name" value="CYP71-like"/>
    <property type="match status" value="1"/>
</dbReference>
<comment type="similarity">
    <text evidence="1 5">Belongs to the cytochrome P450 family.</text>
</comment>
<keyword evidence="4 5" id="KW-0349">Heme</keyword>
<feature type="transmembrane region" description="Helical" evidence="6">
    <location>
        <begin position="12"/>
        <end position="30"/>
    </location>
</feature>
<keyword evidence="2 4" id="KW-0479">Metal-binding</keyword>
<evidence type="ECO:0000256" key="6">
    <source>
        <dbReference type="SAM" id="Phobius"/>
    </source>
</evidence>
<keyword evidence="5" id="KW-0503">Monooxygenase</keyword>
<dbReference type="InterPro" id="IPR036396">
    <property type="entry name" value="Cyt_P450_sf"/>
</dbReference>
<proteinExistence type="inferred from homology"/>
<keyword evidence="5" id="KW-0560">Oxidoreductase</keyword>
<keyword evidence="8" id="KW-1185">Reference proteome</keyword>
<dbReference type="PANTHER" id="PTHR47955">
    <property type="entry name" value="CYTOCHROME P450 FAMILY 71 PROTEIN"/>
    <property type="match status" value="1"/>
</dbReference>
<dbReference type="InterPro" id="IPR017972">
    <property type="entry name" value="Cyt_P450_CS"/>
</dbReference>
<keyword evidence="3 4" id="KW-0408">Iron</keyword>
<comment type="caution">
    <text evidence="7">The sequence shown here is derived from an EMBL/GenBank/DDBJ whole genome shotgun (WGS) entry which is preliminary data.</text>
</comment>
<dbReference type="PROSITE" id="PS00086">
    <property type="entry name" value="CYTOCHROME_P450"/>
    <property type="match status" value="1"/>
</dbReference>
<dbReference type="Pfam" id="PF00067">
    <property type="entry name" value="p450"/>
    <property type="match status" value="1"/>
</dbReference>
<keyword evidence="6" id="KW-0472">Membrane</keyword>
<dbReference type="EMBL" id="VEPZ02001504">
    <property type="protein sequence ID" value="KAE8670649.1"/>
    <property type="molecule type" value="Genomic_DNA"/>
</dbReference>
<evidence type="ECO:0000313" key="8">
    <source>
        <dbReference type="Proteomes" id="UP000436088"/>
    </source>
</evidence>
<dbReference type="GO" id="GO:0016705">
    <property type="term" value="F:oxidoreductase activity, acting on paired donors, with incorporation or reduction of molecular oxygen"/>
    <property type="evidence" value="ECO:0007669"/>
    <property type="project" value="InterPro"/>
</dbReference>
<accession>A0A6A2Y9G4</accession>
<dbReference type="FunFam" id="1.10.630.10:FF:000011">
    <property type="entry name" value="Cytochrome P450 83B1"/>
    <property type="match status" value="1"/>
</dbReference>
<evidence type="ECO:0000256" key="3">
    <source>
        <dbReference type="ARBA" id="ARBA00023004"/>
    </source>
</evidence>
<dbReference type="InterPro" id="IPR002401">
    <property type="entry name" value="Cyt_P450_E_grp-I"/>
</dbReference>
<dbReference type="GO" id="GO:0004497">
    <property type="term" value="F:monooxygenase activity"/>
    <property type="evidence" value="ECO:0007669"/>
    <property type="project" value="UniProtKB-KW"/>
</dbReference>